<evidence type="ECO:0000256" key="2">
    <source>
        <dbReference type="ARBA" id="ARBA00023125"/>
    </source>
</evidence>
<dbReference type="GO" id="GO:0003677">
    <property type="term" value="F:DNA binding"/>
    <property type="evidence" value="ECO:0007669"/>
    <property type="project" value="UniProtKB-KW"/>
</dbReference>
<dbReference type="PRINTS" id="PR00598">
    <property type="entry name" value="HTHMARR"/>
</dbReference>
<dbReference type="PANTHER" id="PTHR33164:SF57">
    <property type="entry name" value="MARR-FAMILY TRANSCRIPTIONAL REGULATOR"/>
    <property type="match status" value="1"/>
</dbReference>
<dbReference type="InterPro" id="IPR000835">
    <property type="entry name" value="HTH_MarR-typ"/>
</dbReference>
<sequence length="143" mass="16318">MDDDSVSAVEHELAVLLRRARATSGEIAREVHPALEPTAYGLLVWIRRCGPARLTDLATEMRMSKGNLSRQISALETMGLLQRQADPVDGRAFRLDLTDEGHRRFNRARKARTAQLQQILREWSPTDRAEFARLLHQFNDDAR</sequence>
<dbReference type="InterPro" id="IPR036390">
    <property type="entry name" value="WH_DNA-bd_sf"/>
</dbReference>
<name>A0A7W7SMI3_9ACTN</name>
<dbReference type="RefSeq" id="WP_184533575.1">
    <property type="nucleotide sequence ID" value="NZ_JACHJW010000001.1"/>
</dbReference>
<keyword evidence="3" id="KW-0804">Transcription</keyword>
<dbReference type="AlphaFoldDB" id="A0A7W7SMI3"/>
<dbReference type="InterPro" id="IPR023187">
    <property type="entry name" value="Tscrpt_reg_MarR-type_CS"/>
</dbReference>
<dbReference type="GO" id="GO:0003700">
    <property type="term" value="F:DNA-binding transcription factor activity"/>
    <property type="evidence" value="ECO:0007669"/>
    <property type="project" value="InterPro"/>
</dbReference>
<evidence type="ECO:0000313" key="6">
    <source>
        <dbReference type="Proteomes" id="UP000578819"/>
    </source>
</evidence>
<gene>
    <name evidence="5" type="ORF">FHR38_001251</name>
</gene>
<evidence type="ECO:0000259" key="4">
    <source>
        <dbReference type="PROSITE" id="PS50995"/>
    </source>
</evidence>
<keyword evidence="1" id="KW-0805">Transcription regulation</keyword>
<organism evidence="5 6">
    <name type="scientific">Micromonospora polyrhachis</name>
    <dbReference type="NCBI Taxonomy" id="1282883"/>
    <lineage>
        <taxon>Bacteria</taxon>
        <taxon>Bacillati</taxon>
        <taxon>Actinomycetota</taxon>
        <taxon>Actinomycetes</taxon>
        <taxon>Micromonosporales</taxon>
        <taxon>Micromonosporaceae</taxon>
        <taxon>Micromonospora</taxon>
    </lineage>
</organism>
<dbReference type="SUPFAM" id="SSF46785">
    <property type="entry name" value="Winged helix' DNA-binding domain"/>
    <property type="match status" value="1"/>
</dbReference>
<dbReference type="GO" id="GO:0006950">
    <property type="term" value="P:response to stress"/>
    <property type="evidence" value="ECO:0007669"/>
    <property type="project" value="TreeGrafter"/>
</dbReference>
<accession>A0A7W7SMI3</accession>
<dbReference type="InterPro" id="IPR036388">
    <property type="entry name" value="WH-like_DNA-bd_sf"/>
</dbReference>
<reference evidence="5 6" key="1">
    <citation type="submission" date="2020-08" db="EMBL/GenBank/DDBJ databases">
        <title>Sequencing the genomes of 1000 actinobacteria strains.</title>
        <authorList>
            <person name="Klenk H.-P."/>
        </authorList>
    </citation>
    <scope>NUCLEOTIDE SEQUENCE [LARGE SCALE GENOMIC DNA]</scope>
    <source>
        <strain evidence="5 6">DSM 45886</strain>
    </source>
</reference>
<dbReference type="PROSITE" id="PS50995">
    <property type="entry name" value="HTH_MARR_2"/>
    <property type="match status" value="1"/>
</dbReference>
<evidence type="ECO:0000313" key="5">
    <source>
        <dbReference type="EMBL" id="MBB4957518.1"/>
    </source>
</evidence>
<evidence type="ECO:0000256" key="3">
    <source>
        <dbReference type="ARBA" id="ARBA00023163"/>
    </source>
</evidence>
<comment type="caution">
    <text evidence="5">The sequence shown here is derived from an EMBL/GenBank/DDBJ whole genome shotgun (WGS) entry which is preliminary data.</text>
</comment>
<feature type="domain" description="HTH marR-type" evidence="4">
    <location>
        <begin position="10"/>
        <end position="140"/>
    </location>
</feature>
<dbReference type="EMBL" id="JACHJW010000001">
    <property type="protein sequence ID" value="MBB4957518.1"/>
    <property type="molecule type" value="Genomic_DNA"/>
</dbReference>
<dbReference type="SMART" id="SM00347">
    <property type="entry name" value="HTH_MARR"/>
    <property type="match status" value="1"/>
</dbReference>
<keyword evidence="2 5" id="KW-0238">DNA-binding</keyword>
<proteinExistence type="predicted"/>
<dbReference type="Proteomes" id="UP000578819">
    <property type="component" value="Unassembled WGS sequence"/>
</dbReference>
<dbReference type="PROSITE" id="PS01117">
    <property type="entry name" value="HTH_MARR_1"/>
    <property type="match status" value="1"/>
</dbReference>
<dbReference type="InterPro" id="IPR039422">
    <property type="entry name" value="MarR/SlyA-like"/>
</dbReference>
<dbReference type="Gene3D" id="1.10.10.10">
    <property type="entry name" value="Winged helix-like DNA-binding domain superfamily/Winged helix DNA-binding domain"/>
    <property type="match status" value="1"/>
</dbReference>
<dbReference type="Pfam" id="PF01047">
    <property type="entry name" value="MarR"/>
    <property type="match status" value="1"/>
</dbReference>
<protein>
    <submittedName>
        <fullName evidence="5">DNA-binding MarR family transcriptional regulator</fullName>
    </submittedName>
</protein>
<dbReference type="PANTHER" id="PTHR33164">
    <property type="entry name" value="TRANSCRIPTIONAL REGULATOR, MARR FAMILY"/>
    <property type="match status" value="1"/>
</dbReference>
<evidence type="ECO:0000256" key="1">
    <source>
        <dbReference type="ARBA" id="ARBA00023015"/>
    </source>
</evidence>
<keyword evidence="6" id="KW-1185">Reference proteome</keyword>